<reference evidence="2" key="1">
    <citation type="submission" date="2022-11" db="UniProtKB">
        <authorList>
            <consortium name="WormBaseParasite"/>
        </authorList>
    </citation>
    <scope>IDENTIFICATION</scope>
</reference>
<protein>
    <submittedName>
        <fullName evidence="2">Uncharacterized protein</fullName>
    </submittedName>
</protein>
<evidence type="ECO:0000313" key="1">
    <source>
        <dbReference type="Proteomes" id="UP000887580"/>
    </source>
</evidence>
<evidence type="ECO:0000313" key="2">
    <source>
        <dbReference type="WBParaSite" id="PS1159_v2.g18315.t1"/>
    </source>
</evidence>
<organism evidence="1 2">
    <name type="scientific">Panagrolaimus sp. PS1159</name>
    <dbReference type="NCBI Taxonomy" id="55785"/>
    <lineage>
        <taxon>Eukaryota</taxon>
        <taxon>Metazoa</taxon>
        <taxon>Ecdysozoa</taxon>
        <taxon>Nematoda</taxon>
        <taxon>Chromadorea</taxon>
        <taxon>Rhabditida</taxon>
        <taxon>Tylenchina</taxon>
        <taxon>Panagrolaimomorpha</taxon>
        <taxon>Panagrolaimoidea</taxon>
        <taxon>Panagrolaimidae</taxon>
        <taxon>Panagrolaimus</taxon>
    </lineage>
</organism>
<sequence length="125" mass="13870">MAPAFAAAFAHFGKFKIFFKLRKKSICALQLCSFAFKFLIMNFNSFTMATANNSYYNYPETTLSNNSNNHQHYQHENRNGHNLWSGAITGRSGMGLGRPSGWGPASGLTPMFRSPIATEAQCCVC</sequence>
<dbReference type="WBParaSite" id="PS1159_v2.g18315.t1">
    <property type="protein sequence ID" value="PS1159_v2.g18315.t1"/>
    <property type="gene ID" value="PS1159_v2.g18315"/>
</dbReference>
<accession>A0AC35FLY4</accession>
<name>A0AC35FLY4_9BILA</name>
<dbReference type="Proteomes" id="UP000887580">
    <property type="component" value="Unplaced"/>
</dbReference>
<proteinExistence type="predicted"/>